<feature type="signal peptide" evidence="9">
    <location>
        <begin position="1"/>
        <end position="25"/>
    </location>
</feature>
<keyword evidence="3" id="KW-1134">Transmembrane beta strand</keyword>
<dbReference type="FunFam" id="2.40.160.20:FF:000001">
    <property type="entry name" value="Outer membrane protein W"/>
    <property type="match status" value="1"/>
</dbReference>
<dbReference type="InterPro" id="IPR000758">
    <property type="entry name" value="Enterovir_OMP"/>
</dbReference>
<dbReference type="InterPro" id="IPR011250">
    <property type="entry name" value="OMP/PagP_B-barrel"/>
</dbReference>
<dbReference type="GO" id="GO:0044384">
    <property type="term" value="C:host outer membrane"/>
    <property type="evidence" value="ECO:0007669"/>
    <property type="project" value="InterPro"/>
</dbReference>
<evidence type="ECO:0000256" key="2">
    <source>
        <dbReference type="ARBA" id="ARBA00009330"/>
    </source>
</evidence>
<comment type="caution">
    <text evidence="10">The sequence shown here is derived from an EMBL/GenBank/DDBJ whole genome shotgun (WGS) entry which is preliminary data.</text>
</comment>
<keyword evidence="6" id="KW-0472">Membrane</keyword>
<keyword evidence="11" id="KW-1185">Reference proteome</keyword>
<evidence type="ECO:0000313" key="11">
    <source>
        <dbReference type="Proteomes" id="UP000005512"/>
    </source>
</evidence>
<reference evidence="10" key="1">
    <citation type="submission" date="2009-12" db="EMBL/GenBank/DDBJ databases">
        <authorList>
            <person name="Weinstock G."/>
            <person name="Sodergren E."/>
            <person name="Clifton S."/>
            <person name="Fulton L."/>
            <person name="Fulton B."/>
            <person name="Courtney L."/>
            <person name="Fronick C."/>
            <person name="Harrison M."/>
            <person name="Strong C."/>
            <person name="Farmer C."/>
            <person name="Delahaunty K."/>
            <person name="Markovic C."/>
            <person name="Hall O."/>
            <person name="Minx P."/>
            <person name="Tomlinson C."/>
            <person name="Mitreva M."/>
            <person name="Nelson J."/>
            <person name="Hou S."/>
            <person name="Wollam A."/>
            <person name="Pepin K.H."/>
            <person name="Johnson M."/>
            <person name="Bhonagiri V."/>
            <person name="Nash W.E."/>
            <person name="Warren W."/>
            <person name="Chinwalla A."/>
            <person name="Mardis E.R."/>
            <person name="Wilson R.K."/>
        </authorList>
    </citation>
    <scope>NUCLEOTIDE SEQUENCE [LARGE SCALE GENOMIC DNA]</scope>
    <source>
        <strain evidence="10">DSM 4541</strain>
    </source>
</reference>
<gene>
    <name evidence="10" type="ORF">PROVRUST_04827</name>
</gene>
<organism evidence="10 11">
    <name type="scientific">Providencia rustigianii DSM 4541</name>
    <dbReference type="NCBI Taxonomy" id="500637"/>
    <lineage>
        <taxon>Bacteria</taxon>
        <taxon>Pseudomonadati</taxon>
        <taxon>Pseudomonadota</taxon>
        <taxon>Gammaproteobacteria</taxon>
        <taxon>Enterobacterales</taxon>
        <taxon>Morganellaceae</taxon>
        <taxon>Providencia</taxon>
    </lineage>
</organism>
<dbReference type="eggNOG" id="COG3047">
    <property type="taxonomic scope" value="Bacteria"/>
</dbReference>
<dbReference type="NCBIfam" id="NF008202">
    <property type="entry name" value="PRK10959.1"/>
    <property type="match status" value="1"/>
</dbReference>
<dbReference type="Gene3D" id="2.40.160.20">
    <property type="match status" value="1"/>
</dbReference>
<dbReference type="PANTHER" id="PTHR36920:SF1">
    <property type="entry name" value="OUTER MEMBRANE PROTEIN W"/>
    <property type="match status" value="1"/>
</dbReference>
<sequence>MGLTMKKLTALVLAAATLAPAASFAHEAGDFLFRAGTATVRPNAGGDDVKINGLGNLGHFDANNNTQLGLTFGYMITDNIGVELLAATPFEHKVGTGPTGNIASVKHLPPTLMAQYYFGSKEDKLRPYLGAGINYTFFFDEKFNNTGKAAGLSDLDLSSSWGFAAQAGMDYMLDENWMLNASVWWMNIETDVKFKAGGEQYKVDTRLDPFVFMLGVGYRF</sequence>
<evidence type="ECO:0000256" key="1">
    <source>
        <dbReference type="ARBA" id="ARBA00004442"/>
    </source>
</evidence>
<dbReference type="PROSITE" id="PS00695">
    <property type="entry name" value="ENT_VIR_OMP_2"/>
    <property type="match status" value="1"/>
</dbReference>
<accession>D1NYK7</accession>
<keyword evidence="5 9" id="KW-0732">Signal</keyword>
<keyword evidence="7" id="KW-0998">Cell outer membrane</keyword>
<comment type="similarity">
    <text evidence="2">Belongs to the OmpW/AlkL family.</text>
</comment>
<evidence type="ECO:0000256" key="3">
    <source>
        <dbReference type="ARBA" id="ARBA00022452"/>
    </source>
</evidence>
<dbReference type="SUPFAM" id="SSF56925">
    <property type="entry name" value="OMPA-like"/>
    <property type="match status" value="1"/>
</dbReference>
<feature type="chain" id="PRO_5003025639" description="Outer membrane protein W" evidence="9">
    <location>
        <begin position="26"/>
        <end position="220"/>
    </location>
</feature>
<evidence type="ECO:0000256" key="7">
    <source>
        <dbReference type="ARBA" id="ARBA00023237"/>
    </source>
</evidence>
<dbReference type="GO" id="GO:0055085">
    <property type="term" value="P:transmembrane transport"/>
    <property type="evidence" value="ECO:0007669"/>
    <property type="project" value="TreeGrafter"/>
</dbReference>
<evidence type="ECO:0000256" key="6">
    <source>
        <dbReference type="ARBA" id="ARBA00023136"/>
    </source>
</evidence>
<evidence type="ECO:0000256" key="4">
    <source>
        <dbReference type="ARBA" id="ARBA00022692"/>
    </source>
</evidence>
<evidence type="ECO:0000256" key="5">
    <source>
        <dbReference type="ARBA" id="ARBA00022729"/>
    </source>
</evidence>
<dbReference type="AlphaFoldDB" id="D1NYK7"/>
<evidence type="ECO:0000313" key="10">
    <source>
        <dbReference type="EMBL" id="EFB73555.1"/>
    </source>
</evidence>
<dbReference type="GO" id="GO:0009279">
    <property type="term" value="C:cell outer membrane"/>
    <property type="evidence" value="ECO:0007669"/>
    <property type="project" value="UniProtKB-SubCell"/>
</dbReference>
<proteinExistence type="inferred from homology"/>
<name>D1NYK7_9GAMM</name>
<dbReference type="EMBL" id="ABXV02000011">
    <property type="protein sequence ID" value="EFB73555.1"/>
    <property type="molecule type" value="Genomic_DNA"/>
</dbReference>
<dbReference type="PANTHER" id="PTHR36920">
    <property type="match status" value="1"/>
</dbReference>
<dbReference type="InterPro" id="IPR005618">
    <property type="entry name" value="OMPW"/>
</dbReference>
<keyword evidence="4" id="KW-0812">Transmembrane</keyword>
<evidence type="ECO:0000256" key="8">
    <source>
        <dbReference type="ARBA" id="ARBA00074212"/>
    </source>
</evidence>
<dbReference type="Proteomes" id="UP000005512">
    <property type="component" value="Unassembled WGS sequence"/>
</dbReference>
<dbReference type="Pfam" id="PF03922">
    <property type="entry name" value="OmpW"/>
    <property type="match status" value="1"/>
</dbReference>
<dbReference type="STRING" id="500637.PROVRUST_04827"/>
<evidence type="ECO:0000256" key="9">
    <source>
        <dbReference type="SAM" id="SignalP"/>
    </source>
</evidence>
<dbReference type="HOGENOM" id="CLU_042505_1_1_6"/>
<protein>
    <recommendedName>
        <fullName evidence="8">Outer membrane protein W</fullName>
    </recommendedName>
</protein>
<comment type="subcellular location">
    <subcellularLocation>
        <location evidence="1">Cell outer membrane</location>
    </subcellularLocation>
</comment>